<sequence>MTPIEYLTVAIAAAAVVTRIVMFVRNPSLTAPSELWLAQEPTELWMGEYAKPKAAA</sequence>
<protein>
    <submittedName>
        <fullName evidence="2">Uncharacterized protein</fullName>
    </submittedName>
</protein>
<gene>
    <name evidence="2" type="ORF">NX786_10370</name>
</gene>
<keyword evidence="1" id="KW-1133">Transmembrane helix</keyword>
<evidence type="ECO:0000256" key="1">
    <source>
        <dbReference type="SAM" id="Phobius"/>
    </source>
</evidence>
<feature type="transmembrane region" description="Helical" evidence="1">
    <location>
        <begin position="6"/>
        <end position="24"/>
    </location>
</feature>
<keyword evidence="1" id="KW-0472">Membrane</keyword>
<accession>A0ABT2BXG9</accession>
<organism evidence="2 3">
    <name type="scientific">Telluria mixta</name>
    <dbReference type="NCBI Taxonomy" id="34071"/>
    <lineage>
        <taxon>Bacteria</taxon>
        <taxon>Pseudomonadati</taxon>
        <taxon>Pseudomonadota</taxon>
        <taxon>Betaproteobacteria</taxon>
        <taxon>Burkholderiales</taxon>
        <taxon>Oxalobacteraceae</taxon>
        <taxon>Telluria group</taxon>
        <taxon>Telluria</taxon>
    </lineage>
</organism>
<evidence type="ECO:0000313" key="3">
    <source>
        <dbReference type="Proteomes" id="UP001165263"/>
    </source>
</evidence>
<comment type="caution">
    <text evidence="2">The sequence shown here is derived from an EMBL/GenBank/DDBJ whole genome shotgun (WGS) entry which is preliminary data.</text>
</comment>
<reference evidence="2" key="1">
    <citation type="submission" date="2022-08" db="EMBL/GenBank/DDBJ databases">
        <title>Reclassification of Massilia species as members of the genera Telluria, Duganella, Pseudoduganella, Mokoshia gen. nov. and Zemynaea gen. nov. using orthogonal and non-orthogonal genome-based approaches.</title>
        <authorList>
            <person name="Bowman J.P."/>
        </authorList>
    </citation>
    <scope>NUCLEOTIDE SEQUENCE</scope>
    <source>
        <strain evidence="2">LMG 11547</strain>
    </source>
</reference>
<keyword evidence="3" id="KW-1185">Reference proteome</keyword>
<proteinExistence type="predicted"/>
<dbReference type="Proteomes" id="UP001165263">
    <property type="component" value="Unassembled WGS sequence"/>
</dbReference>
<evidence type="ECO:0000313" key="2">
    <source>
        <dbReference type="EMBL" id="MCS0629736.1"/>
    </source>
</evidence>
<name>A0ABT2BXG9_9BURK</name>
<dbReference type="RefSeq" id="WP_259448857.1">
    <property type="nucleotide sequence ID" value="NZ_CP119520.1"/>
</dbReference>
<keyword evidence="1" id="KW-0812">Transmembrane</keyword>
<dbReference type="EMBL" id="JANUHC010000003">
    <property type="protein sequence ID" value="MCS0629736.1"/>
    <property type="molecule type" value="Genomic_DNA"/>
</dbReference>